<reference evidence="2" key="1">
    <citation type="submission" date="2014-11" db="EMBL/GenBank/DDBJ databases">
        <authorList>
            <person name="Amaro Gonzalez C."/>
        </authorList>
    </citation>
    <scope>NUCLEOTIDE SEQUENCE</scope>
</reference>
<name>A0A0E9VN81_ANGAN</name>
<accession>A0A0E9VN81</accession>
<evidence type="ECO:0000256" key="1">
    <source>
        <dbReference type="SAM" id="MobiDB-lite"/>
    </source>
</evidence>
<protein>
    <submittedName>
        <fullName evidence="2">Uncharacterized protein</fullName>
    </submittedName>
</protein>
<dbReference type="AlphaFoldDB" id="A0A0E9VN81"/>
<sequence length="23" mass="2664">MRSKSFVHRLDSSEGKPEQDKSD</sequence>
<evidence type="ECO:0000313" key="2">
    <source>
        <dbReference type="EMBL" id="JAH79471.1"/>
    </source>
</evidence>
<proteinExistence type="predicted"/>
<dbReference type="EMBL" id="GBXM01029106">
    <property type="protein sequence ID" value="JAH79471.1"/>
    <property type="molecule type" value="Transcribed_RNA"/>
</dbReference>
<feature type="compositionally biased region" description="Basic and acidic residues" evidence="1">
    <location>
        <begin position="8"/>
        <end position="23"/>
    </location>
</feature>
<feature type="region of interest" description="Disordered" evidence="1">
    <location>
        <begin position="1"/>
        <end position="23"/>
    </location>
</feature>
<reference evidence="2" key="2">
    <citation type="journal article" date="2015" name="Fish Shellfish Immunol.">
        <title>Early steps in the European eel (Anguilla anguilla)-Vibrio vulnificus interaction in the gills: Role of the RtxA13 toxin.</title>
        <authorList>
            <person name="Callol A."/>
            <person name="Pajuelo D."/>
            <person name="Ebbesson L."/>
            <person name="Teles M."/>
            <person name="MacKenzie S."/>
            <person name="Amaro C."/>
        </authorList>
    </citation>
    <scope>NUCLEOTIDE SEQUENCE</scope>
</reference>
<organism evidence="2">
    <name type="scientific">Anguilla anguilla</name>
    <name type="common">European freshwater eel</name>
    <name type="synonym">Muraena anguilla</name>
    <dbReference type="NCBI Taxonomy" id="7936"/>
    <lineage>
        <taxon>Eukaryota</taxon>
        <taxon>Metazoa</taxon>
        <taxon>Chordata</taxon>
        <taxon>Craniata</taxon>
        <taxon>Vertebrata</taxon>
        <taxon>Euteleostomi</taxon>
        <taxon>Actinopterygii</taxon>
        <taxon>Neopterygii</taxon>
        <taxon>Teleostei</taxon>
        <taxon>Anguilliformes</taxon>
        <taxon>Anguillidae</taxon>
        <taxon>Anguilla</taxon>
    </lineage>
</organism>